<accession>A0A6J4KAW6</accession>
<sequence length="168" mass="18058">AADPSPCRRAAGGLRRRAARDGGGGQAGAALRGAGAGRRPHLAGRPAGPARAAERLGHLVRPLQAGDPRARGAAPGVRRQGVARRRRQHRPGERAAGDPRVHRGVRRVVRRMAGPQRRRNQPVQHDRRAEHLSDRPRRHAAVEEGGPGSRHGRGAARADREVASERHL</sequence>
<reference evidence="2" key="1">
    <citation type="submission" date="2020-02" db="EMBL/GenBank/DDBJ databases">
        <authorList>
            <person name="Meier V. D."/>
        </authorList>
    </citation>
    <scope>NUCLEOTIDE SEQUENCE</scope>
    <source>
        <strain evidence="2">AVDCRST_MAG89</strain>
    </source>
</reference>
<feature type="non-terminal residue" evidence="2">
    <location>
        <position position="1"/>
    </location>
</feature>
<feature type="non-terminal residue" evidence="2">
    <location>
        <position position="168"/>
    </location>
</feature>
<organism evidence="2">
    <name type="scientific">uncultured Gemmatimonadota bacterium</name>
    <dbReference type="NCBI Taxonomy" id="203437"/>
    <lineage>
        <taxon>Bacteria</taxon>
        <taxon>Pseudomonadati</taxon>
        <taxon>Gemmatimonadota</taxon>
        <taxon>environmental samples</taxon>
    </lineage>
</organism>
<dbReference type="EMBL" id="CADCTV010000091">
    <property type="protein sequence ID" value="CAA9300019.1"/>
    <property type="molecule type" value="Genomic_DNA"/>
</dbReference>
<evidence type="ECO:0000256" key="1">
    <source>
        <dbReference type="SAM" id="MobiDB-lite"/>
    </source>
</evidence>
<feature type="region of interest" description="Disordered" evidence="1">
    <location>
        <begin position="1"/>
        <end position="168"/>
    </location>
</feature>
<dbReference type="AlphaFoldDB" id="A0A6J4KAW6"/>
<proteinExistence type="predicted"/>
<evidence type="ECO:0000313" key="2">
    <source>
        <dbReference type="EMBL" id="CAA9300019.1"/>
    </source>
</evidence>
<feature type="compositionally biased region" description="Basic and acidic residues" evidence="1">
    <location>
        <begin position="124"/>
        <end position="135"/>
    </location>
</feature>
<feature type="compositionally biased region" description="Low complexity" evidence="1">
    <location>
        <begin position="64"/>
        <end position="80"/>
    </location>
</feature>
<gene>
    <name evidence="2" type="ORF">AVDCRST_MAG89-399</name>
</gene>
<name>A0A6J4KAW6_9BACT</name>
<feature type="compositionally biased region" description="Basic and acidic residues" evidence="1">
    <location>
        <begin position="90"/>
        <end position="101"/>
    </location>
</feature>
<protein>
    <submittedName>
        <fullName evidence="2">Uncharacterized protein</fullName>
    </submittedName>
</protein>
<feature type="compositionally biased region" description="Basic residues" evidence="1">
    <location>
        <begin position="102"/>
        <end position="120"/>
    </location>
</feature>
<feature type="compositionally biased region" description="Basic and acidic residues" evidence="1">
    <location>
        <begin position="156"/>
        <end position="168"/>
    </location>
</feature>